<sequence>MSRKDVEGMNEQVKCRGPRILLVTYNILVSADKHCIVGQGVDFERKDADCDWISSICAYR</sequence>
<evidence type="ECO:0000313" key="1">
    <source>
        <dbReference type="EMBL" id="EGO28994.1"/>
    </source>
</evidence>
<dbReference type="HOGENOM" id="CLU_2943246_0_0_1"/>
<dbReference type="EMBL" id="GL945429">
    <property type="protein sequence ID" value="EGO28994.1"/>
    <property type="molecule type" value="Genomic_DNA"/>
</dbReference>
<dbReference type="KEGG" id="sla:SERLADRAFT_377353"/>
<gene>
    <name evidence="1" type="ORF">SERLADRAFT_377353</name>
</gene>
<dbReference type="RefSeq" id="XP_007313236.1">
    <property type="nucleotide sequence ID" value="XM_007313174.1"/>
</dbReference>
<dbReference type="GeneID" id="18810701"/>
<name>F8NIW1_SERL9</name>
<organism>
    <name type="scientific">Serpula lacrymans var. lacrymans (strain S7.9)</name>
    <name type="common">Dry rot fungus</name>
    <dbReference type="NCBI Taxonomy" id="578457"/>
    <lineage>
        <taxon>Eukaryota</taxon>
        <taxon>Fungi</taxon>
        <taxon>Dikarya</taxon>
        <taxon>Basidiomycota</taxon>
        <taxon>Agaricomycotina</taxon>
        <taxon>Agaricomycetes</taxon>
        <taxon>Agaricomycetidae</taxon>
        <taxon>Boletales</taxon>
        <taxon>Coniophorineae</taxon>
        <taxon>Serpulaceae</taxon>
        <taxon>Serpula</taxon>
    </lineage>
</organism>
<dbReference type="Proteomes" id="UP000008064">
    <property type="component" value="Unassembled WGS sequence"/>
</dbReference>
<accession>F8NIW1</accession>
<protein>
    <submittedName>
        <fullName evidence="1">Uncharacterized protein</fullName>
    </submittedName>
</protein>
<reference evidence="1" key="1">
    <citation type="submission" date="2011-04" db="EMBL/GenBank/DDBJ databases">
        <title>Evolution of plant cell wall degrading machinery underlies the functional diversity of forest fungi.</title>
        <authorList>
            <consortium name="US DOE Joint Genome Institute (JGI-PGF)"/>
            <person name="Eastwood D.C."/>
            <person name="Floudas D."/>
            <person name="Binder M."/>
            <person name="Majcherczyk A."/>
            <person name="Schneider P."/>
            <person name="Aerts A."/>
            <person name="Asiegbu F.O."/>
            <person name="Baker S.E."/>
            <person name="Barry K."/>
            <person name="Bendiksby M."/>
            <person name="Blumentritt M."/>
            <person name="Coutinho P.M."/>
            <person name="Cullen D."/>
            <person name="Cullen D."/>
            <person name="Gathman A."/>
            <person name="Goodell B."/>
            <person name="Henrissat B."/>
            <person name="Ihrmark K."/>
            <person name="Kauserud H."/>
            <person name="Kohler A."/>
            <person name="LaButti K."/>
            <person name="Lapidus A."/>
            <person name="Lavin J.L."/>
            <person name="Lee Y.-H."/>
            <person name="Lindquist E."/>
            <person name="Lilly W."/>
            <person name="Lucas S."/>
            <person name="Morin E."/>
            <person name="Murat C."/>
            <person name="Oguiza J.A."/>
            <person name="Park J."/>
            <person name="Pisabarro A.G."/>
            <person name="Riley R."/>
            <person name="Rosling A."/>
            <person name="Salamov A."/>
            <person name="Schmidt O."/>
            <person name="Schmutz J."/>
            <person name="Skrede I."/>
            <person name="Stenlid J."/>
            <person name="Wiebenga A."/>
            <person name="Xie X."/>
            <person name="Kues U."/>
            <person name="Hibbett D.S."/>
            <person name="Hoffmeister D."/>
            <person name="Hogberg N."/>
            <person name="Martin F."/>
            <person name="Grigoriev I.V."/>
            <person name="Watkinson S.C."/>
        </authorList>
    </citation>
    <scope>NUCLEOTIDE SEQUENCE</scope>
    <source>
        <strain evidence="1">S7.9</strain>
    </source>
</reference>
<proteinExistence type="predicted"/>
<dbReference type="AlphaFoldDB" id="F8NIW1"/>